<evidence type="ECO:0000313" key="1">
    <source>
        <dbReference type="EMBL" id="MCX5567726.1"/>
    </source>
</evidence>
<sequence length="522" mass="59245">MIPKIIHQTWRDRDIPQAMQAFVASWPKLHPGWEIRLWTDDDLARLVETDYPHLAELYFGYARPIQRADLGRYLVLRSHGGVYADLDAEALRPFDEWLGADRPVFAEEPRSHLAETVVAVRQFSHVVSNAVMLSPAGHPFWNAVIDLAIECRHALDPLDSTGPFLLTGAVEAANAEIRPEVLPGYMFSPRDKAGRDCTDIDPARPALAQHHWLHTWVGADETLRLPVRLKTAFRKARLRWRERGAEPASVREAAVDRAALARQAPADGTVLVAIPVRNAAATLDALFAHIEALDYPAEKLSIAFLIGNSIDDSLERLRAFLARSQRRFRRTLLVEQDFAAPDSGPRWNLRHQRVRRSRIAQARNRLLDAALVDEDWVLWIDADIVDFPPDILCRMLAERARVVHPDCVRQPGGPSFDLNAWIALAEPRDDQWIKHVRDGLYQPPVGHLRLYQHDLRHLRRVRLDSVGGTMLLVDAAIHRAGITFPDQPYRRLIETEAFAALARRFDIEIIGLPQIQIRHAEG</sequence>
<dbReference type="InterPro" id="IPR007577">
    <property type="entry name" value="GlycoTrfase_DXD_sugar-bd_CS"/>
</dbReference>
<proteinExistence type="predicted"/>
<organism evidence="1 2">
    <name type="scientific">Kaistia nematophila</name>
    <dbReference type="NCBI Taxonomy" id="2994654"/>
    <lineage>
        <taxon>Bacteria</taxon>
        <taxon>Pseudomonadati</taxon>
        <taxon>Pseudomonadota</taxon>
        <taxon>Alphaproteobacteria</taxon>
        <taxon>Hyphomicrobiales</taxon>
        <taxon>Kaistiaceae</taxon>
        <taxon>Kaistia</taxon>
    </lineage>
</organism>
<keyword evidence="2" id="KW-1185">Reference proteome</keyword>
<dbReference type="Pfam" id="PF04488">
    <property type="entry name" value="Gly_transf_sug"/>
    <property type="match status" value="1"/>
</dbReference>
<dbReference type="Pfam" id="PF03452">
    <property type="entry name" value="Anp1"/>
    <property type="match status" value="1"/>
</dbReference>
<dbReference type="GO" id="GO:0000009">
    <property type="term" value="F:alpha-1,6-mannosyltransferase activity"/>
    <property type="evidence" value="ECO:0007669"/>
    <property type="project" value="TreeGrafter"/>
</dbReference>
<dbReference type="RefSeq" id="WP_266336709.1">
    <property type="nucleotide sequence ID" value="NZ_JAPKNK010000001.1"/>
</dbReference>
<comment type="caution">
    <text evidence="1">The sequence shown here is derived from an EMBL/GenBank/DDBJ whole genome shotgun (WGS) entry which is preliminary data.</text>
</comment>
<evidence type="ECO:0000313" key="2">
    <source>
        <dbReference type="Proteomes" id="UP001144805"/>
    </source>
</evidence>
<dbReference type="SUPFAM" id="SSF53448">
    <property type="entry name" value="Nucleotide-diphospho-sugar transferases"/>
    <property type="match status" value="2"/>
</dbReference>
<dbReference type="EMBL" id="JAPKNK010000001">
    <property type="protein sequence ID" value="MCX5567726.1"/>
    <property type="molecule type" value="Genomic_DNA"/>
</dbReference>
<dbReference type="AlphaFoldDB" id="A0A9X3IJR8"/>
<dbReference type="GO" id="GO:0000032">
    <property type="term" value="P:cell wall mannoprotein biosynthetic process"/>
    <property type="evidence" value="ECO:0007669"/>
    <property type="project" value="TreeGrafter"/>
</dbReference>
<dbReference type="Proteomes" id="UP001144805">
    <property type="component" value="Unassembled WGS sequence"/>
</dbReference>
<protein>
    <submittedName>
        <fullName evidence="1">Glycosyltransferase</fullName>
    </submittedName>
</protein>
<gene>
    <name evidence="1" type="ORF">OSH07_00820</name>
</gene>
<accession>A0A9X3IJR8</accession>
<dbReference type="Gene3D" id="3.90.550.10">
    <property type="entry name" value="Spore Coat Polysaccharide Biosynthesis Protein SpsA, Chain A"/>
    <property type="match status" value="1"/>
</dbReference>
<reference evidence="1" key="1">
    <citation type="submission" date="2022-11" db="EMBL/GenBank/DDBJ databases">
        <title>Biodiversity and phylogenetic relationships of bacteria.</title>
        <authorList>
            <person name="Machado R.A.R."/>
            <person name="Bhat A."/>
            <person name="Loulou A."/>
            <person name="Kallel S."/>
        </authorList>
    </citation>
    <scope>NUCLEOTIDE SEQUENCE</scope>
    <source>
        <strain evidence="1">K-TC2</strain>
    </source>
</reference>
<dbReference type="GO" id="GO:0006487">
    <property type="term" value="P:protein N-linked glycosylation"/>
    <property type="evidence" value="ECO:0007669"/>
    <property type="project" value="TreeGrafter"/>
</dbReference>
<dbReference type="PANTHER" id="PTHR43083">
    <property type="entry name" value="MANNAN POLYMERASE II"/>
    <property type="match status" value="1"/>
</dbReference>
<name>A0A9X3IJR8_9HYPH</name>
<dbReference type="CDD" id="cd00761">
    <property type="entry name" value="Glyco_tranf_GTA_type"/>
    <property type="match status" value="1"/>
</dbReference>
<dbReference type="InterPro" id="IPR052086">
    <property type="entry name" value="Mannan_Polymerase_Subunit"/>
</dbReference>
<dbReference type="PANTHER" id="PTHR43083:SF6">
    <property type="entry name" value="MANNAN POLYMERASE COMPLEXES SUBUNIT MNN9"/>
    <property type="match status" value="1"/>
</dbReference>
<dbReference type="Gene3D" id="3.90.550.20">
    <property type="match status" value="1"/>
</dbReference>
<dbReference type="InterPro" id="IPR029044">
    <property type="entry name" value="Nucleotide-diphossugar_trans"/>
</dbReference>